<evidence type="ECO:0000256" key="4">
    <source>
        <dbReference type="ARBA" id="ARBA00023315"/>
    </source>
</evidence>
<dbReference type="PROSITE" id="PS51186">
    <property type="entry name" value="GNAT"/>
    <property type="match status" value="1"/>
</dbReference>
<keyword evidence="2" id="KW-0963">Cytoplasm</keyword>
<dbReference type="InterPro" id="IPR016181">
    <property type="entry name" value="Acyl_CoA_acyltransferase"/>
</dbReference>
<dbReference type="InterPro" id="IPR000182">
    <property type="entry name" value="GNAT_dom"/>
</dbReference>
<dbReference type="InterPro" id="IPR006464">
    <property type="entry name" value="AcTrfase_RimI/Ard1"/>
</dbReference>
<dbReference type="PANTHER" id="PTHR43420:SF44">
    <property type="entry name" value="ACETYLTRANSFERASE YPEA"/>
    <property type="match status" value="1"/>
</dbReference>
<dbReference type="GO" id="GO:0008999">
    <property type="term" value="F:protein-N-terminal-alanine acetyltransferase activity"/>
    <property type="evidence" value="ECO:0007669"/>
    <property type="project" value="UniProtKB-EC"/>
</dbReference>
<proteinExistence type="inferred from homology"/>
<evidence type="ECO:0000256" key="3">
    <source>
        <dbReference type="ARBA" id="ARBA00022679"/>
    </source>
</evidence>
<evidence type="ECO:0000259" key="5">
    <source>
        <dbReference type="PROSITE" id="PS51186"/>
    </source>
</evidence>
<evidence type="ECO:0000256" key="1">
    <source>
        <dbReference type="ARBA" id="ARBA00005395"/>
    </source>
</evidence>
<reference evidence="6" key="1">
    <citation type="submission" date="2019-08" db="EMBL/GenBank/DDBJ databases">
        <authorList>
            <person name="Kucharzyk K."/>
            <person name="Murdoch R.W."/>
            <person name="Higgins S."/>
            <person name="Loffler F."/>
        </authorList>
    </citation>
    <scope>NUCLEOTIDE SEQUENCE</scope>
</reference>
<name>A0A645ACW3_9ZZZZ</name>
<comment type="similarity">
    <text evidence="1">Belongs to the acetyltransferase family. RimI subfamily.</text>
</comment>
<dbReference type="Gene3D" id="3.40.630.30">
    <property type="match status" value="1"/>
</dbReference>
<feature type="domain" description="N-acetyltransferase" evidence="5">
    <location>
        <begin position="8"/>
        <end position="152"/>
    </location>
</feature>
<keyword evidence="3 6" id="KW-0808">Transferase</keyword>
<dbReference type="InterPro" id="IPR050680">
    <property type="entry name" value="YpeA/RimI_acetyltransf"/>
</dbReference>
<organism evidence="6">
    <name type="scientific">bioreactor metagenome</name>
    <dbReference type="NCBI Taxonomy" id="1076179"/>
    <lineage>
        <taxon>unclassified sequences</taxon>
        <taxon>metagenomes</taxon>
        <taxon>ecological metagenomes</taxon>
    </lineage>
</organism>
<gene>
    <name evidence="6" type="primary">rimI_12</name>
    <name evidence="6" type="ORF">SDC9_97788</name>
</gene>
<dbReference type="NCBIfam" id="TIGR01575">
    <property type="entry name" value="rimI"/>
    <property type="match status" value="1"/>
</dbReference>
<dbReference type="EC" id="2.3.1.267" evidence="6"/>
<comment type="caution">
    <text evidence="6">The sequence shown here is derived from an EMBL/GenBank/DDBJ whole genome shotgun (WGS) entry which is preliminary data.</text>
</comment>
<keyword evidence="4 6" id="KW-0012">Acyltransferase</keyword>
<dbReference type="EMBL" id="VSSQ01013235">
    <property type="protein sequence ID" value="MPM51042.1"/>
    <property type="molecule type" value="Genomic_DNA"/>
</dbReference>
<evidence type="ECO:0000313" key="6">
    <source>
        <dbReference type="EMBL" id="MPM51042.1"/>
    </source>
</evidence>
<protein>
    <submittedName>
        <fullName evidence="6">Ribosomal-protein-alanine acetyltransferase</fullName>
        <ecNumber evidence="6">2.3.1.267</ecNumber>
    </submittedName>
</protein>
<dbReference type="AlphaFoldDB" id="A0A645ACW3"/>
<evidence type="ECO:0000256" key="2">
    <source>
        <dbReference type="ARBA" id="ARBA00022490"/>
    </source>
</evidence>
<dbReference type="Pfam" id="PF00583">
    <property type="entry name" value="Acetyltransf_1"/>
    <property type="match status" value="1"/>
</dbReference>
<dbReference type="PANTHER" id="PTHR43420">
    <property type="entry name" value="ACETYLTRANSFERASE"/>
    <property type="match status" value="1"/>
</dbReference>
<accession>A0A645ACW3</accession>
<dbReference type="SUPFAM" id="SSF55729">
    <property type="entry name" value="Acyl-CoA N-acyltransferases (Nat)"/>
    <property type="match status" value="1"/>
</dbReference>
<sequence>MSVEPNQAVIRPMKREDVPRVHEIECACFRSPWSKNALLGELRNDVAHYLVMELNGELIGYGGMWVLFEEAHVTNVAIMPDYRKCGRGRTLMLAMMERAIKFGAEKMTLEVRETNFIAQHLYEKLGFYQNGFRAHYYSDTGEGALILWNSDIQKTLKLERRKDAESTEQ</sequence>